<evidence type="ECO:0000256" key="2">
    <source>
        <dbReference type="ARBA" id="ARBA00010790"/>
    </source>
</evidence>
<dbReference type="InterPro" id="IPR036188">
    <property type="entry name" value="FAD/NAD-bd_sf"/>
</dbReference>
<comment type="cofactor">
    <cofactor evidence="1 6">
        <name>FAD</name>
        <dbReference type="ChEBI" id="CHEBI:57692"/>
    </cofactor>
</comment>
<dbReference type="PROSITE" id="PS00624">
    <property type="entry name" value="GMC_OXRED_2"/>
    <property type="match status" value="1"/>
</dbReference>
<evidence type="ECO:0000256" key="4">
    <source>
        <dbReference type="ARBA" id="ARBA00022827"/>
    </source>
</evidence>
<feature type="binding site" evidence="6">
    <location>
        <position position="232"/>
    </location>
    <ligand>
        <name>FAD</name>
        <dbReference type="ChEBI" id="CHEBI:57692"/>
    </ligand>
</feature>
<dbReference type="Pfam" id="PF00732">
    <property type="entry name" value="GMC_oxred_N"/>
    <property type="match status" value="1"/>
</dbReference>
<dbReference type="PROSITE" id="PS00623">
    <property type="entry name" value="GMC_OXRED_1"/>
    <property type="match status" value="1"/>
</dbReference>
<dbReference type="PIRSF" id="PIRSF000137">
    <property type="entry name" value="Alcohol_oxidase"/>
    <property type="match status" value="1"/>
</dbReference>
<evidence type="ECO:0000313" key="11">
    <source>
        <dbReference type="EMBL" id="GMG23470.1"/>
    </source>
</evidence>
<dbReference type="EMBL" id="BSYA01000005">
    <property type="protein sequence ID" value="GMG23470.1"/>
    <property type="molecule type" value="Genomic_DNA"/>
</dbReference>
<accession>A0AAN5BRJ1</accession>
<feature type="binding site" evidence="6">
    <location>
        <begin position="524"/>
        <end position="525"/>
    </location>
    <ligand>
        <name>FAD</name>
        <dbReference type="ChEBI" id="CHEBI:57692"/>
    </ligand>
</feature>
<dbReference type="PANTHER" id="PTHR11552:SF201">
    <property type="entry name" value="GLUCOSE-METHANOL-CHOLINE OXIDOREDUCTASE N-TERMINAL DOMAIN-CONTAINING PROTEIN"/>
    <property type="match status" value="1"/>
</dbReference>
<evidence type="ECO:0000256" key="1">
    <source>
        <dbReference type="ARBA" id="ARBA00001974"/>
    </source>
</evidence>
<gene>
    <name evidence="11" type="ORF">Aory04_000090800</name>
</gene>
<dbReference type="GO" id="GO:0016614">
    <property type="term" value="F:oxidoreductase activity, acting on CH-OH group of donors"/>
    <property type="evidence" value="ECO:0007669"/>
    <property type="project" value="InterPro"/>
</dbReference>
<dbReference type="AlphaFoldDB" id="A0AAN5BRJ1"/>
<keyword evidence="5" id="KW-0560">Oxidoreductase</keyword>
<keyword evidence="3 7" id="KW-0285">Flavoprotein</keyword>
<dbReference type="Proteomes" id="UP001165205">
    <property type="component" value="Unassembled WGS sequence"/>
</dbReference>
<evidence type="ECO:0000256" key="8">
    <source>
        <dbReference type="SAM" id="MobiDB-lite"/>
    </source>
</evidence>
<dbReference type="InterPro" id="IPR012132">
    <property type="entry name" value="GMC_OxRdtase"/>
</dbReference>
<evidence type="ECO:0000259" key="10">
    <source>
        <dbReference type="PROSITE" id="PS00624"/>
    </source>
</evidence>
<evidence type="ECO:0000256" key="5">
    <source>
        <dbReference type="ARBA" id="ARBA00023002"/>
    </source>
</evidence>
<organism evidence="11 12">
    <name type="scientific">Aspergillus oryzae</name>
    <name type="common">Yellow koji mold</name>
    <dbReference type="NCBI Taxonomy" id="5062"/>
    <lineage>
        <taxon>Eukaryota</taxon>
        <taxon>Fungi</taxon>
        <taxon>Dikarya</taxon>
        <taxon>Ascomycota</taxon>
        <taxon>Pezizomycotina</taxon>
        <taxon>Eurotiomycetes</taxon>
        <taxon>Eurotiomycetidae</taxon>
        <taxon>Eurotiales</taxon>
        <taxon>Aspergillaceae</taxon>
        <taxon>Aspergillus</taxon>
        <taxon>Aspergillus subgen. Circumdati</taxon>
    </lineage>
</organism>
<feature type="region of interest" description="Disordered" evidence="8">
    <location>
        <begin position="434"/>
        <end position="460"/>
    </location>
</feature>
<dbReference type="SUPFAM" id="SSF54373">
    <property type="entry name" value="FAD-linked reductases, C-terminal domain"/>
    <property type="match status" value="1"/>
</dbReference>
<dbReference type="PANTHER" id="PTHR11552">
    <property type="entry name" value="GLUCOSE-METHANOL-CHOLINE GMC OXIDOREDUCTASE"/>
    <property type="match status" value="1"/>
</dbReference>
<sequence>MDTAYDFVVIGGGTAGLVIASRLSEDPSISVLVLEAGADLTADPRVNIPIFYAALLGSDADWKFQSSPQPGLNGRVLGLNQGKALGGSSSLNAHVFVPPFKGAVDAWEELGNPGWNWSKLKDFFSKVYSSPTVAQDAKENLAIEDWPGFNEAKGPIQTSFGNKTHPIRRAWAELFRSSEQHNAGDPFIHSSVGSFNCLASIDSEGKRSNSASAYYKPAESRQNLHVLTNSFVERVLFDESKPPRAIGVQYNLDGVSKTVQAKSEVILAAGAFQSPKILQLSGVGRAELLEQHGIDIVMDLPGVGQNLQAKPELETKDSLVRQEPEAISQAMQEYAATQSGPLASLGVHTYAYLPLPEPDRSALQTLFTNDAPESSQHGATQAYYDIAKTTVLDPKQPSAAYLSALGQTNYPKDLKDGTIPAASLGKFVTLGPSKNRKSIKSDEKNSSTCNNPEKPPIIDPGYLSNPLDLEVMARHMLRIKELAESPQLGELLEQPLKFRDPDADFQGDLDAARKYARDNLVSMWHFAGTCSMLPREKDGVVDSHLKVYGVEGLRVVDASAIPLISTANLQATVYAFAERAADLIKQEWKSK</sequence>
<dbReference type="Gene3D" id="3.50.50.60">
    <property type="entry name" value="FAD/NAD(P)-binding domain"/>
    <property type="match status" value="1"/>
</dbReference>
<evidence type="ECO:0000256" key="6">
    <source>
        <dbReference type="PIRSR" id="PIRSR000137-2"/>
    </source>
</evidence>
<feature type="binding site" evidence="6">
    <location>
        <begin position="92"/>
        <end position="95"/>
    </location>
    <ligand>
        <name>FAD</name>
        <dbReference type="ChEBI" id="CHEBI:57692"/>
    </ligand>
</feature>
<protein>
    <submittedName>
        <fullName evidence="11">Unnamed protein product</fullName>
    </submittedName>
</protein>
<keyword evidence="4 6" id="KW-0274">FAD</keyword>
<dbReference type="GO" id="GO:0050660">
    <property type="term" value="F:flavin adenine dinucleotide binding"/>
    <property type="evidence" value="ECO:0007669"/>
    <property type="project" value="InterPro"/>
</dbReference>
<comment type="similarity">
    <text evidence="2 7">Belongs to the GMC oxidoreductase family.</text>
</comment>
<feature type="domain" description="Glucose-methanol-choline oxidoreductase N-terminal" evidence="10">
    <location>
        <begin position="270"/>
        <end position="284"/>
    </location>
</feature>
<dbReference type="Pfam" id="PF05199">
    <property type="entry name" value="GMC_oxred_C"/>
    <property type="match status" value="1"/>
</dbReference>
<evidence type="ECO:0000259" key="9">
    <source>
        <dbReference type="PROSITE" id="PS00623"/>
    </source>
</evidence>
<evidence type="ECO:0000256" key="3">
    <source>
        <dbReference type="ARBA" id="ARBA00022630"/>
    </source>
</evidence>
<dbReference type="InterPro" id="IPR000172">
    <property type="entry name" value="GMC_OxRdtase_N"/>
</dbReference>
<comment type="caution">
    <text evidence="11">The sequence shown here is derived from an EMBL/GenBank/DDBJ whole genome shotgun (WGS) entry which is preliminary data.</text>
</comment>
<reference evidence="11" key="1">
    <citation type="submission" date="2023-04" db="EMBL/GenBank/DDBJ databases">
        <title>Aspergillus oryzae NBRC 4228.</title>
        <authorList>
            <person name="Ichikawa N."/>
            <person name="Sato H."/>
            <person name="Tonouchi N."/>
        </authorList>
    </citation>
    <scope>NUCLEOTIDE SEQUENCE</scope>
    <source>
        <strain evidence="11">NBRC 4228</strain>
    </source>
</reference>
<dbReference type="SUPFAM" id="SSF51905">
    <property type="entry name" value="FAD/NAD(P)-binding domain"/>
    <property type="match status" value="1"/>
</dbReference>
<evidence type="ECO:0000256" key="7">
    <source>
        <dbReference type="RuleBase" id="RU003968"/>
    </source>
</evidence>
<dbReference type="Gene3D" id="3.30.560.10">
    <property type="entry name" value="Glucose Oxidase, domain 3"/>
    <property type="match status" value="1"/>
</dbReference>
<proteinExistence type="inferred from homology"/>
<feature type="domain" description="Glucose-methanol-choline oxidoreductase N-terminal" evidence="9">
    <location>
        <begin position="82"/>
        <end position="105"/>
    </location>
</feature>
<name>A0AAN5BRJ1_ASPOZ</name>
<evidence type="ECO:0000313" key="12">
    <source>
        <dbReference type="Proteomes" id="UP001165205"/>
    </source>
</evidence>
<dbReference type="InterPro" id="IPR007867">
    <property type="entry name" value="GMC_OxRtase_C"/>
</dbReference>